<organism evidence="3 4">
    <name type="scientific">Kitasatospora viridis</name>
    <dbReference type="NCBI Taxonomy" id="281105"/>
    <lineage>
        <taxon>Bacteria</taxon>
        <taxon>Bacillati</taxon>
        <taxon>Actinomycetota</taxon>
        <taxon>Actinomycetes</taxon>
        <taxon>Kitasatosporales</taxon>
        <taxon>Streptomycetaceae</taxon>
        <taxon>Kitasatospora</taxon>
    </lineage>
</organism>
<protein>
    <submittedName>
        <fullName evidence="3">Bifunctional DNA primase/polymerase-like protein</fullName>
    </submittedName>
</protein>
<reference evidence="3 4" key="1">
    <citation type="submission" date="2019-06" db="EMBL/GenBank/DDBJ databases">
        <title>Sequencing the genomes of 1000 actinobacteria strains.</title>
        <authorList>
            <person name="Klenk H.-P."/>
        </authorList>
    </citation>
    <scope>NUCLEOTIDE SEQUENCE [LARGE SCALE GENOMIC DNA]</scope>
    <source>
        <strain evidence="3 4">DSM 44826</strain>
    </source>
</reference>
<dbReference type="Proteomes" id="UP000317940">
    <property type="component" value="Unassembled WGS sequence"/>
</dbReference>
<evidence type="ECO:0000313" key="4">
    <source>
        <dbReference type="Proteomes" id="UP000317940"/>
    </source>
</evidence>
<dbReference type="SUPFAM" id="SSF56747">
    <property type="entry name" value="Prim-pol domain"/>
    <property type="match status" value="1"/>
</dbReference>
<name>A0A561UDR3_9ACTN</name>
<accession>A0A561UDR3</accession>
<evidence type="ECO:0000256" key="1">
    <source>
        <dbReference type="SAM" id="MobiDB-lite"/>
    </source>
</evidence>
<sequence>MALLNWRDPRHFDHARDLPCRWCGKPTPLRDDHRCPSHKVCAEQHLTNHQPTAPADSGGVLDTLPLPADQPIPSQPKEAPVPAPEWHRILAVALAAATRGHAVFPLGRTKRPAIPSPHPDNRNCKGECGKFGHGVHDATTDPDRIRALFEAAPWAAGYGIACGRAPHHLVGIDLDVKHDQNGPAAFRVLAAEHGFGIPPTATVATPSGGWHLWFTVPPGIRIPNSEKKLGEGIDVRGTGGVLVGPGTRTAGGEYRFTTSPDHLAPLPAALLDLLTTPPPASVVPVADPVELRGRIRAQGPYADAVLTREADKVRAQQHPGRKNRLWASAAAVGRLIAAGTLAEPVAHDALLAAALATGLDQRTCERTIRSGFDRATTTLPHTA</sequence>
<evidence type="ECO:0000259" key="2">
    <source>
        <dbReference type="SMART" id="SM00943"/>
    </source>
</evidence>
<dbReference type="RefSeq" id="WP_425461364.1">
    <property type="nucleotide sequence ID" value="NZ_BAAAMZ010000008.1"/>
</dbReference>
<dbReference type="CDD" id="cd04859">
    <property type="entry name" value="Prim_Pol"/>
    <property type="match status" value="1"/>
</dbReference>
<evidence type="ECO:0000313" key="3">
    <source>
        <dbReference type="EMBL" id="TWF97513.1"/>
    </source>
</evidence>
<dbReference type="SMART" id="SM00943">
    <property type="entry name" value="Prim-Pol"/>
    <property type="match status" value="1"/>
</dbReference>
<dbReference type="InterPro" id="IPR015330">
    <property type="entry name" value="DNA_primase/pol_bifunc_N"/>
</dbReference>
<proteinExistence type="predicted"/>
<dbReference type="EMBL" id="VIWT01000001">
    <property type="protein sequence ID" value="TWF97513.1"/>
    <property type="molecule type" value="Genomic_DNA"/>
</dbReference>
<comment type="caution">
    <text evidence="3">The sequence shown here is derived from an EMBL/GenBank/DDBJ whole genome shotgun (WGS) entry which is preliminary data.</text>
</comment>
<keyword evidence="4" id="KW-1185">Reference proteome</keyword>
<dbReference type="AlphaFoldDB" id="A0A561UDR3"/>
<dbReference type="Pfam" id="PF09250">
    <property type="entry name" value="Prim-Pol"/>
    <property type="match status" value="1"/>
</dbReference>
<gene>
    <name evidence="3" type="ORF">FHX73_111294</name>
</gene>
<feature type="compositionally biased region" description="Pro residues" evidence="1">
    <location>
        <begin position="68"/>
        <end position="81"/>
    </location>
</feature>
<feature type="region of interest" description="Disordered" evidence="1">
    <location>
        <begin position="49"/>
        <end position="81"/>
    </location>
</feature>
<feature type="domain" description="DNA primase/polymerase bifunctional N-terminal" evidence="2">
    <location>
        <begin position="93"/>
        <end position="270"/>
    </location>
</feature>